<dbReference type="Proteomes" id="UP001165189">
    <property type="component" value="Unassembled WGS sequence"/>
</dbReference>
<organism evidence="8 9">
    <name type="scientific">Aspergillus oryzae var. brunneus</name>
    <dbReference type="NCBI Taxonomy" id="332754"/>
    <lineage>
        <taxon>Eukaryota</taxon>
        <taxon>Fungi</taxon>
        <taxon>Dikarya</taxon>
        <taxon>Ascomycota</taxon>
        <taxon>Pezizomycotina</taxon>
        <taxon>Eurotiomycetes</taxon>
        <taxon>Eurotiomycetidae</taxon>
        <taxon>Eurotiales</taxon>
        <taxon>Aspergillaceae</taxon>
        <taxon>Aspergillus</taxon>
        <taxon>Aspergillus subgen. Circumdati</taxon>
    </lineage>
</organism>
<dbReference type="InterPro" id="IPR020846">
    <property type="entry name" value="MFS_dom"/>
</dbReference>
<feature type="domain" description="Major facilitator superfamily (MFS) profile" evidence="7">
    <location>
        <begin position="1"/>
        <end position="142"/>
    </location>
</feature>
<keyword evidence="5 6" id="KW-0472">Membrane</keyword>
<feature type="transmembrane region" description="Helical" evidence="6">
    <location>
        <begin position="80"/>
        <end position="99"/>
    </location>
</feature>
<sequence length="142" mass="15262">MVSRHTLAGNPTELGSTIPDIDRRHYCQRKQGMLLAITMLSDPHSAGEPFGERRSDGGVVITRDFLEVHDLVGPEKTKTLSTVTAIYDVGCFFGAIVAFTIGEQLGRKKAILLGTTIMAIGAVLQAASFSLAQMFVGRIILG</sequence>
<dbReference type="Pfam" id="PF00083">
    <property type="entry name" value="Sugar_tr"/>
    <property type="match status" value="1"/>
</dbReference>
<evidence type="ECO:0000256" key="1">
    <source>
        <dbReference type="ARBA" id="ARBA00004141"/>
    </source>
</evidence>
<dbReference type="PANTHER" id="PTHR48022">
    <property type="entry name" value="PLASTIDIC GLUCOSE TRANSPORTER 4"/>
    <property type="match status" value="1"/>
</dbReference>
<evidence type="ECO:0000313" key="9">
    <source>
        <dbReference type="Proteomes" id="UP001165189"/>
    </source>
</evidence>
<keyword evidence="9" id="KW-1185">Reference proteome</keyword>
<dbReference type="InterPro" id="IPR036259">
    <property type="entry name" value="MFS_trans_sf"/>
</dbReference>
<keyword evidence="3 6" id="KW-0812">Transmembrane</keyword>
<dbReference type="PANTHER" id="PTHR48022:SF26">
    <property type="entry name" value="MAJOR FACILITATOR SUPERFAMILY (MFS) PROFILE DOMAIN-CONTAINING PROTEIN-RELATED"/>
    <property type="match status" value="1"/>
</dbReference>
<dbReference type="EMBL" id="BSYB01000022">
    <property type="protein sequence ID" value="GMG47211.1"/>
    <property type="molecule type" value="Genomic_DNA"/>
</dbReference>
<comment type="subcellular location">
    <subcellularLocation>
        <location evidence="1">Membrane</location>
        <topology evidence="1">Multi-pass membrane protein</topology>
    </subcellularLocation>
</comment>
<gene>
    <name evidence="8" type="ORF">Aory05_000596600</name>
</gene>
<keyword evidence="4 6" id="KW-1133">Transmembrane helix</keyword>
<accession>A0ABQ6KUR3</accession>
<name>A0ABQ6KUR3_ASPOZ</name>
<reference evidence="8" key="1">
    <citation type="submission" date="2023-04" db="EMBL/GenBank/DDBJ databases">
        <title>Aspergillus oryzae var. brunneus NBRC 4377.</title>
        <authorList>
            <person name="Ichikawa N."/>
            <person name="Sato H."/>
            <person name="Tonouchi N."/>
        </authorList>
    </citation>
    <scope>NUCLEOTIDE SEQUENCE</scope>
    <source>
        <strain evidence="8">NBRC 4377</strain>
    </source>
</reference>
<evidence type="ECO:0000256" key="2">
    <source>
        <dbReference type="ARBA" id="ARBA00010992"/>
    </source>
</evidence>
<dbReference type="Gene3D" id="1.20.1250.20">
    <property type="entry name" value="MFS general substrate transporter like domains"/>
    <property type="match status" value="1"/>
</dbReference>
<dbReference type="PROSITE" id="PS50850">
    <property type="entry name" value="MFS"/>
    <property type="match status" value="1"/>
</dbReference>
<evidence type="ECO:0000256" key="6">
    <source>
        <dbReference type="SAM" id="Phobius"/>
    </source>
</evidence>
<evidence type="ECO:0000313" key="8">
    <source>
        <dbReference type="EMBL" id="GMG47211.1"/>
    </source>
</evidence>
<dbReference type="InterPro" id="IPR050360">
    <property type="entry name" value="MFS_Sugar_Transporters"/>
</dbReference>
<dbReference type="InterPro" id="IPR005828">
    <property type="entry name" value="MFS_sugar_transport-like"/>
</dbReference>
<evidence type="ECO:0000256" key="3">
    <source>
        <dbReference type="ARBA" id="ARBA00022692"/>
    </source>
</evidence>
<comment type="similarity">
    <text evidence="2">Belongs to the major facilitator superfamily. Sugar transporter (TC 2.A.1.1) family.</text>
</comment>
<protein>
    <submittedName>
        <fullName evidence="8">Unnamed protein product</fullName>
    </submittedName>
</protein>
<feature type="transmembrane region" description="Helical" evidence="6">
    <location>
        <begin position="111"/>
        <end position="136"/>
    </location>
</feature>
<evidence type="ECO:0000256" key="4">
    <source>
        <dbReference type="ARBA" id="ARBA00022989"/>
    </source>
</evidence>
<evidence type="ECO:0000259" key="7">
    <source>
        <dbReference type="PROSITE" id="PS50850"/>
    </source>
</evidence>
<comment type="caution">
    <text evidence="8">The sequence shown here is derived from an EMBL/GenBank/DDBJ whole genome shotgun (WGS) entry which is preliminary data.</text>
</comment>
<proteinExistence type="inferred from homology"/>
<evidence type="ECO:0000256" key="5">
    <source>
        <dbReference type="ARBA" id="ARBA00023136"/>
    </source>
</evidence>
<dbReference type="SUPFAM" id="SSF103473">
    <property type="entry name" value="MFS general substrate transporter"/>
    <property type="match status" value="1"/>
</dbReference>